<feature type="compositionally biased region" description="Low complexity" evidence="1">
    <location>
        <begin position="235"/>
        <end position="247"/>
    </location>
</feature>
<reference evidence="2 3" key="1">
    <citation type="journal article" date="2019" name="Nat. Ecol. Evol.">
        <title>Megaphylogeny resolves global patterns of mushroom evolution.</title>
        <authorList>
            <person name="Varga T."/>
            <person name="Krizsan K."/>
            <person name="Foldi C."/>
            <person name="Dima B."/>
            <person name="Sanchez-Garcia M."/>
            <person name="Sanchez-Ramirez S."/>
            <person name="Szollosi G.J."/>
            <person name="Szarkandi J.G."/>
            <person name="Papp V."/>
            <person name="Albert L."/>
            <person name="Andreopoulos W."/>
            <person name="Angelini C."/>
            <person name="Antonin V."/>
            <person name="Barry K.W."/>
            <person name="Bougher N.L."/>
            <person name="Buchanan P."/>
            <person name="Buyck B."/>
            <person name="Bense V."/>
            <person name="Catcheside P."/>
            <person name="Chovatia M."/>
            <person name="Cooper J."/>
            <person name="Damon W."/>
            <person name="Desjardin D."/>
            <person name="Finy P."/>
            <person name="Geml J."/>
            <person name="Haridas S."/>
            <person name="Hughes K."/>
            <person name="Justo A."/>
            <person name="Karasinski D."/>
            <person name="Kautmanova I."/>
            <person name="Kiss B."/>
            <person name="Kocsube S."/>
            <person name="Kotiranta H."/>
            <person name="LaButti K.M."/>
            <person name="Lechner B.E."/>
            <person name="Liimatainen K."/>
            <person name="Lipzen A."/>
            <person name="Lukacs Z."/>
            <person name="Mihaltcheva S."/>
            <person name="Morgado L.N."/>
            <person name="Niskanen T."/>
            <person name="Noordeloos M.E."/>
            <person name="Ohm R.A."/>
            <person name="Ortiz-Santana B."/>
            <person name="Ovrebo C."/>
            <person name="Racz N."/>
            <person name="Riley R."/>
            <person name="Savchenko A."/>
            <person name="Shiryaev A."/>
            <person name="Soop K."/>
            <person name="Spirin V."/>
            <person name="Szebenyi C."/>
            <person name="Tomsovsky M."/>
            <person name="Tulloss R.E."/>
            <person name="Uehling J."/>
            <person name="Grigoriev I.V."/>
            <person name="Vagvolgyi C."/>
            <person name="Papp T."/>
            <person name="Martin F.M."/>
            <person name="Miettinen O."/>
            <person name="Hibbett D.S."/>
            <person name="Nagy L.G."/>
        </authorList>
    </citation>
    <scope>NUCLEOTIDE SEQUENCE [LARGE SCALE GENOMIC DNA]</scope>
    <source>
        <strain evidence="2 3">FP101781</strain>
    </source>
</reference>
<proteinExistence type="predicted"/>
<name>A0A4Y7SQH9_COPMI</name>
<comment type="caution">
    <text evidence="2">The sequence shown here is derived from an EMBL/GenBank/DDBJ whole genome shotgun (WGS) entry which is preliminary data.</text>
</comment>
<dbReference type="Proteomes" id="UP000298030">
    <property type="component" value="Unassembled WGS sequence"/>
</dbReference>
<evidence type="ECO:0000313" key="2">
    <source>
        <dbReference type="EMBL" id="TEB24052.1"/>
    </source>
</evidence>
<dbReference type="AlphaFoldDB" id="A0A4Y7SQH9"/>
<sequence length="272" mass="30387">MKMSASVSLSPVLPPTKTIHDVATVLGWLRDDSVSLNNAFGSGGAWTEDMQRGYILNLSRNHPAGMFVFRISDQGRECLDGNQRLLSLRSLLLMRLKMAFAWIICRGKPTAGSPQSDLWLKLASKELLVLEYCSVDDDQCREIAEPFAYMKYIIVREWHCRDRKPDQQYGEIRCQRVRVKGGEILRVRAGWTRARGTTKVVRTGVMRLDSASFFSAGPACPASQTNSPARAVPVKTSTTDNSKSSNQDDWERGGKGRRRVDLLTNEDGSDVS</sequence>
<dbReference type="EMBL" id="QPFP01000071">
    <property type="protein sequence ID" value="TEB24052.1"/>
    <property type="molecule type" value="Genomic_DNA"/>
</dbReference>
<accession>A0A4Y7SQH9</accession>
<evidence type="ECO:0008006" key="4">
    <source>
        <dbReference type="Google" id="ProtNLM"/>
    </source>
</evidence>
<evidence type="ECO:0000313" key="3">
    <source>
        <dbReference type="Proteomes" id="UP000298030"/>
    </source>
</evidence>
<organism evidence="2 3">
    <name type="scientific">Coprinellus micaceus</name>
    <name type="common">Glistening ink-cap mushroom</name>
    <name type="synonym">Coprinus micaceus</name>
    <dbReference type="NCBI Taxonomy" id="71717"/>
    <lineage>
        <taxon>Eukaryota</taxon>
        <taxon>Fungi</taxon>
        <taxon>Dikarya</taxon>
        <taxon>Basidiomycota</taxon>
        <taxon>Agaricomycotina</taxon>
        <taxon>Agaricomycetes</taxon>
        <taxon>Agaricomycetidae</taxon>
        <taxon>Agaricales</taxon>
        <taxon>Agaricineae</taxon>
        <taxon>Psathyrellaceae</taxon>
        <taxon>Coprinellus</taxon>
    </lineage>
</organism>
<keyword evidence="3" id="KW-1185">Reference proteome</keyword>
<gene>
    <name evidence="2" type="ORF">FA13DRAFT_1714964</name>
</gene>
<feature type="region of interest" description="Disordered" evidence="1">
    <location>
        <begin position="218"/>
        <end position="272"/>
    </location>
</feature>
<protein>
    <recommendedName>
        <fullName evidence="4">DUF262 domain-containing protein</fullName>
    </recommendedName>
</protein>
<evidence type="ECO:0000256" key="1">
    <source>
        <dbReference type="SAM" id="MobiDB-lite"/>
    </source>
</evidence>